<name>G7VAI8_9CREN</name>
<accession>G7VAI8</accession>
<dbReference type="Proteomes" id="UP000005867">
    <property type="component" value="Chromosome"/>
</dbReference>
<reference evidence="1 2" key="1">
    <citation type="journal article" date="2012" name="J. Bacteriol.">
        <title>Complete genome sequence of strain 1860, a crenarchaeon of the genus pyrobaculum able to grow with various electron acceptors.</title>
        <authorList>
            <person name="Mardanov A.V."/>
            <person name="Gumerov V.M."/>
            <person name="Slobodkina G.B."/>
            <person name="Beletsky A.V."/>
            <person name="Bonch-Osmolovskaya E.A."/>
            <person name="Ravin N.V."/>
            <person name="Skryabin K.G."/>
        </authorList>
    </citation>
    <scope>NUCLEOTIDE SEQUENCE [LARGE SCALE GENOMIC DNA]</scope>
    <source>
        <strain evidence="1 2">1860</strain>
    </source>
</reference>
<dbReference type="BioCyc" id="PSP1104324:GJSN-765-MONOMER"/>
<dbReference type="GeneID" id="11595043"/>
<gene>
    <name evidence="1" type="ORF">P186_0781</name>
</gene>
<dbReference type="AlphaFoldDB" id="G7VAI8"/>
<dbReference type="KEGG" id="pyr:P186_0781"/>
<dbReference type="STRING" id="1104324.P186_0781"/>
<dbReference type="HOGENOM" id="CLU_1029030_0_0_2"/>
<proteinExistence type="predicted"/>
<sequence>MLVVGNSRGELFTVEGGVARGPRGVEVEVPWSGVGIHYGPVVVSGGRVYKSGGELVGDFNLVLVPYGLYGDGYVQPRYGLFVEGERLLVVDLERWAVARSLRCRGKWDYMPAYPFADEKSIYCTDGFVAYATPFGYGVSSAPCGLSYHVDVLNPGRAFVVDYEYGEDGLEMVAKVVSLGGEYLDVVEMEFRKATAVEPLSAKPLYIYVEDGAGSYLVTESGRLPVERPFFISSRGVVVGDLLNGAVKLSCAPAYVHGRYYLCGGEVRELP</sequence>
<dbReference type="OrthoDB" id="27453at2157"/>
<dbReference type="eggNOG" id="arCOG07072">
    <property type="taxonomic scope" value="Archaea"/>
</dbReference>
<evidence type="ECO:0000313" key="1">
    <source>
        <dbReference type="EMBL" id="AET32227.1"/>
    </source>
</evidence>
<evidence type="ECO:0000313" key="2">
    <source>
        <dbReference type="Proteomes" id="UP000005867"/>
    </source>
</evidence>
<keyword evidence="2" id="KW-1185">Reference proteome</keyword>
<protein>
    <submittedName>
        <fullName evidence="1">Uncharacterized protein</fullName>
    </submittedName>
</protein>
<dbReference type="RefSeq" id="WP_014288055.1">
    <property type="nucleotide sequence ID" value="NC_016645.1"/>
</dbReference>
<organism evidence="1 2">
    <name type="scientific">Pyrobaculum ferrireducens</name>
    <dbReference type="NCBI Taxonomy" id="1104324"/>
    <lineage>
        <taxon>Archaea</taxon>
        <taxon>Thermoproteota</taxon>
        <taxon>Thermoprotei</taxon>
        <taxon>Thermoproteales</taxon>
        <taxon>Thermoproteaceae</taxon>
        <taxon>Pyrobaculum</taxon>
    </lineage>
</organism>
<dbReference type="EMBL" id="CP003098">
    <property type="protein sequence ID" value="AET32227.1"/>
    <property type="molecule type" value="Genomic_DNA"/>
</dbReference>